<dbReference type="GO" id="GO:0004659">
    <property type="term" value="F:prenyltransferase activity"/>
    <property type="evidence" value="ECO:0007669"/>
    <property type="project" value="InterPro"/>
</dbReference>
<gene>
    <name evidence="6" type="ORF">UFOPK3444_01145</name>
</gene>
<dbReference type="GO" id="GO:0008299">
    <property type="term" value="P:isoprenoid biosynthetic process"/>
    <property type="evidence" value="ECO:0007669"/>
    <property type="project" value="InterPro"/>
</dbReference>
<keyword evidence="5" id="KW-0460">Magnesium</keyword>
<comment type="cofactor">
    <cofactor evidence="1">
        <name>Mg(2+)</name>
        <dbReference type="ChEBI" id="CHEBI:18420"/>
    </cofactor>
</comment>
<evidence type="ECO:0000256" key="5">
    <source>
        <dbReference type="ARBA" id="ARBA00022842"/>
    </source>
</evidence>
<accession>A0A6J7EA68</accession>
<dbReference type="SFLD" id="SFLDS00005">
    <property type="entry name" value="Isoprenoid_Synthase_Type_I"/>
    <property type="match status" value="1"/>
</dbReference>
<comment type="similarity">
    <text evidence="2">Belongs to the FPP/GGPP synthase family.</text>
</comment>
<evidence type="ECO:0000313" key="6">
    <source>
        <dbReference type="EMBL" id="CAB4878080.1"/>
    </source>
</evidence>
<evidence type="ECO:0000256" key="3">
    <source>
        <dbReference type="ARBA" id="ARBA00022679"/>
    </source>
</evidence>
<dbReference type="GO" id="GO:0046872">
    <property type="term" value="F:metal ion binding"/>
    <property type="evidence" value="ECO:0007669"/>
    <property type="project" value="UniProtKB-KW"/>
</dbReference>
<keyword evidence="3" id="KW-0808">Transferase</keyword>
<dbReference type="InterPro" id="IPR033749">
    <property type="entry name" value="Polyprenyl_synt_CS"/>
</dbReference>
<dbReference type="CDD" id="cd00685">
    <property type="entry name" value="Trans_IPPS_HT"/>
    <property type="match status" value="1"/>
</dbReference>
<evidence type="ECO:0000256" key="2">
    <source>
        <dbReference type="ARBA" id="ARBA00006706"/>
    </source>
</evidence>
<organism evidence="6">
    <name type="scientific">freshwater metagenome</name>
    <dbReference type="NCBI Taxonomy" id="449393"/>
    <lineage>
        <taxon>unclassified sequences</taxon>
        <taxon>metagenomes</taxon>
        <taxon>ecological metagenomes</taxon>
    </lineage>
</organism>
<dbReference type="PANTHER" id="PTHR12001:SF69">
    <property type="entry name" value="ALL TRANS-POLYPRENYL-DIPHOSPHATE SYNTHASE PDSS1"/>
    <property type="match status" value="1"/>
</dbReference>
<dbReference type="Gene3D" id="1.10.600.10">
    <property type="entry name" value="Farnesyl Diphosphate Synthase"/>
    <property type="match status" value="1"/>
</dbReference>
<dbReference type="PANTHER" id="PTHR12001">
    <property type="entry name" value="GERANYLGERANYL PYROPHOSPHATE SYNTHASE"/>
    <property type="match status" value="1"/>
</dbReference>
<proteinExistence type="inferred from homology"/>
<dbReference type="PROSITE" id="PS00723">
    <property type="entry name" value="POLYPRENYL_SYNTHASE_1"/>
    <property type="match status" value="1"/>
</dbReference>
<dbReference type="AlphaFoldDB" id="A0A6J7EA68"/>
<evidence type="ECO:0000256" key="1">
    <source>
        <dbReference type="ARBA" id="ARBA00001946"/>
    </source>
</evidence>
<dbReference type="InterPro" id="IPR000092">
    <property type="entry name" value="Polyprenyl_synt"/>
</dbReference>
<dbReference type="SUPFAM" id="SSF48576">
    <property type="entry name" value="Terpenoid synthases"/>
    <property type="match status" value="1"/>
</dbReference>
<dbReference type="EMBL" id="CAFBLU010000019">
    <property type="protein sequence ID" value="CAB4878080.1"/>
    <property type="molecule type" value="Genomic_DNA"/>
</dbReference>
<keyword evidence="4" id="KW-0479">Metal-binding</keyword>
<name>A0A6J7EA68_9ZZZZ</name>
<reference evidence="6" key="1">
    <citation type="submission" date="2020-05" db="EMBL/GenBank/DDBJ databases">
        <authorList>
            <person name="Chiriac C."/>
            <person name="Salcher M."/>
            <person name="Ghai R."/>
            <person name="Kavagutti S V."/>
        </authorList>
    </citation>
    <scope>NUCLEOTIDE SEQUENCE</scope>
</reference>
<evidence type="ECO:0000256" key="4">
    <source>
        <dbReference type="ARBA" id="ARBA00022723"/>
    </source>
</evidence>
<protein>
    <submittedName>
        <fullName evidence="6">Unannotated protein</fullName>
    </submittedName>
</protein>
<dbReference type="PROSITE" id="PS00444">
    <property type="entry name" value="POLYPRENYL_SYNTHASE_2"/>
    <property type="match status" value="1"/>
</dbReference>
<sequence length="320" mass="33159">MASPEVLAVLEAGGPGVTETLLRVEESLAEVAGRATGAIAPFANSAVAGGGKRLRPLLAVLSAGYSPGDTDAVVRAGVAVELVHAATLVHDDILDRSDVRRGSPTVVAAGGREMAVAVGDYLFAAAFGELVPNGTADVEVLAQAGSDLARGELLQRADAWNVHTSRERYLQRCRLKTARLFEAAAVLGSRAGGLGSEQAERFAGSVGLAFQLLDDVLDVTGPEERTGKPRGTDLLDGTVTLPLIIAMEHDPSLIEVDLAALDTVSVVEICDRIAETGALDEVRSMAEDWIAVANGAVAEMSGVSADAFRLVARALVDRVS</sequence>
<dbReference type="Pfam" id="PF00348">
    <property type="entry name" value="polyprenyl_synt"/>
    <property type="match status" value="1"/>
</dbReference>
<dbReference type="InterPro" id="IPR008949">
    <property type="entry name" value="Isoprenoid_synthase_dom_sf"/>
</dbReference>